<sequence>LVKRSKRSLFANDRTKLSVCTRWLHKT</sequence>
<name>H2XTM2_CIOIN</name>
<evidence type="ECO:0000313" key="1">
    <source>
        <dbReference type="Ensembl" id="ENSCINP00000033006.1"/>
    </source>
</evidence>
<reference evidence="2" key="1">
    <citation type="journal article" date="2002" name="Science">
        <title>The draft genome of Ciona intestinalis: insights into chordate and vertebrate origins.</title>
        <authorList>
            <person name="Dehal P."/>
            <person name="Satou Y."/>
            <person name="Campbell R.K."/>
            <person name="Chapman J."/>
            <person name="Degnan B."/>
            <person name="De Tomaso A."/>
            <person name="Davidson B."/>
            <person name="Di Gregorio A."/>
            <person name="Gelpke M."/>
            <person name="Goodstein D.M."/>
            <person name="Harafuji N."/>
            <person name="Hastings K.E."/>
            <person name="Ho I."/>
            <person name="Hotta K."/>
            <person name="Huang W."/>
            <person name="Kawashima T."/>
            <person name="Lemaire P."/>
            <person name="Martinez D."/>
            <person name="Meinertzhagen I.A."/>
            <person name="Necula S."/>
            <person name="Nonaka M."/>
            <person name="Putnam N."/>
            <person name="Rash S."/>
            <person name="Saiga H."/>
            <person name="Satake M."/>
            <person name="Terry A."/>
            <person name="Yamada L."/>
            <person name="Wang H.G."/>
            <person name="Awazu S."/>
            <person name="Azumi K."/>
            <person name="Boore J."/>
            <person name="Branno M."/>
            <person name="Chin-Bow S."/>
            <person name="DeSantis R."/>
            <person name="Doyle S."/>
            <person name="Francino P."/>
            <person name="Keys D.N."/>
            <person name="Haga S."/>
            <person name="Hayashi H."/>
            <person name="Hino K."/>
            <person name="Imai K.S."/>
            <person name="Inaba K."/>
            <person name="Kano S."/>
            <person name="Kobayashi K."/>
            <person name="Kobayashi M."/>
            <person name="Lee B.I."/>
            <person name="Makabe K.W."/>
            <person name="Manohar C."/>
            <person name="Matassi G."/>
            <person name="Medina M."/>
            <person name="Mochizuki Y."/>
            <person name="Mount S."/>
            <person name="Morishita T."/>
            <person name="Miura S."/>
            <person name="Nakayama A."/>
            <person name="Nishizaka S."/>
            <person name="Nomoto H."/>
            <person name="Ohta F."/>
            <person name="Oishi K."/>
            <person name="Rigoutsos I."/>
            <person name="Sano M."/>
            <person name="Sasaki A."/>
            <person name="Sasakura Y."/>
            <person name="Shoguchi E."/>
            <person name="Shin-i T."/>
            <person name="Spagnuolo A."/>
            <person name="Stainier D."/>
            <person name="Suzuki M.M."/>
            <person name="Tassy O."/>
            <person name="Takatori N."/>
            <person name="Tokuoka M."/>
            <person name="Yagi K."/>
            <person name="Yoshizaki F."/>
            <person name="Wada S."/>
            <person name="Zhang C."/>
            <person name="Hyatt P.D."/>
            <person name="Larimer F."/>
            <person name="Detter C."/>
            <person name="Doggett N."/>
            <person name="Glavina T."/>
            <person name="Hawkins T."/>
            <person name="Richardson P."/>
            <person name="Lucas S."/>
            <person name="Kohara Y."/>
            <person name="Levine M."/>
            <person name="Satoh N."/>
            <person name="Rokhsar D.S."/>
        </authorList>
    </citation>
    <scope>NUCLEOTIDE SEQUENCE [LARGE SCALE GENOMIC DNA]</scope>
</reference>
<dbReference type="Proteomes" id="UP000008144">
    <property type="component" value="Chromosome 4"/>
</dbReference>
<dbReference type="Ensembl" id="ENSCINT00000030908.1">
    <property type="protein sequence ID" value="ENSCINP00000033006.1"/>
    <property type="gene ID" value="ENSCING00000019657.1"/>
</dbReference>
<dbReference type="InParanoid" id="H2XTM2"/>
<dbReference type="HOGENOM" id="CLU_3416291_0_0_1"/>
<dbReference type="AlphaFoldDB" id="H2XTM2"/>
<reference evidence="1" key="2">
    <citation type="journal article" date="2008" name="Genome Biol.">
        <title>Improved genome assembly and evidence-based global gene model set for the chordate Ciona intestinalis: new insight into intron and operon populations.</title>
        <authorList>
            <person name="Satou Y."/>
            <person name="Mineta K."/>
            <person name="Ogasawara M."/>
            <person name="Sasakura Y."/>
            <person name="Shoguchi E."/>
            <person name="Ueno K."/>
            <person name="Yamada L."/>
            <person name="Matsumoto J."/>
            <person name="Wasserscheid J."/>
            <person name="Dewar K."/>
            <person name="Wiley G.B."/>
            <person name="Macmil S.L."/>
            <person name="Roe B.A."/>
            <person name="Zeller R.W."/>
            <person name="Hastings K.E."/>
            <person name="Lemaire P."/>
            <person name="Lindquist E."/>
            <person name="Endo T."/>
            <person name="Hotta K."/>
            <person name="Inaba K."/>
        </authorList>
    </citation>
    <scope>NUCLEOTIDE SEQUENCE [LARGE SCALE GENOMIC DNA]</scope>
    <source>
        <strain evidence="1">wild type</strain>
    </source>
</reference>
<reference evidence="1" key="4">
    <citation type="submission" date="2025-09" db="UniProtKB">
        <authorList>
            <consortium name="Ensembl"/>
        </authorList>
    </citation>
    <scope>IDENTIFICATION</scope>
</reference>
<organism evidence="1 2">
    <name type="scientific">Ciona intestinalis</name>
    <name type="common">Transparent sea squirt</name>
    <name type="synonym">Ascidia intestinalis</name>
    <dbReference type="NCBI Taxonomy" id="7719"/>
    <lineage>
        <taxon>Eukaryota</taxon>
        <taxon>Metazoa</taxon>
        <taxon>Chordata</taxon>
        <taxon>Tunicata</taxon>
        <taxon>Ascidiacea</taxon>
        <taxon>Phlebobranchia</taxon>
        <taxon>Cionidae</taxon>
        <taxon>Ciona</taxon>
    </lineage>
</organism>
<reference evidence="1" key="3">
    <citation type="submission" date="2025-08" db="UniProtKB">
        <authorList>
            <consortium name="Ensembl"/>
        </authorList>
    </citation>
    <scope>IDENTIFICATION</scope>
</reference>
<accession>H2XTM2</accession>
<keyword evidence="2" id="KW-1185">Reference proteome</keyword>
<dbReference type="EMBL" id="EAAA01001875">
    <property type="status" value="NOT_ANNOTATED_CDS"/>
    <property type="molecule type" value="Genomic_DNA"/>
</dbReference>
<proteinExistence type="predicted"/>
<evidence type="ECO:0000313" key="2">
    <source>
        <dbReference type="Proteomes" id="UP000008144"/>
    </source>
</evidence>
<dbReference type="EMBL" id="EAAA01001874">
    <property type="status" value="NOT_ANNOTATED_CDS"/>
    <property type="molecule type" value="Genomic_DNA"/>
</dbReference>
<protein>
    <submittedName>
        <fullName evidence="1">Uncharacterized protein</fullName>
    </submittedName>
</protein>